<reference evidence="1" key="1">
    <citation type="submission" date="2022-11" db="EMBL/GenBank/DDBJ databases">
        <title>Genome Sequence of Boeremia exigua.</title>
        <authorList>
            <person name="Buettner E."/>
        </authorList>
    </citation>
    <scope>NUCLEOTIDE SEQUENCE</scope>
    <source>
        <strain evidence="1">CU02</strain>
    </source>
</reference>
<dbReference type="EMBL" id="JAPHNI010000279">
    <property type="protein sequence ID" value="KAJ8113047.1"/>
    <property type="molecule type" value="Genomic_DNA"/>
</dbReference>
<name>A0ACC2ID83_9PLEO</name>
<dbReference type="Proteomes" id="UP001153331">
    <property type="component" value="Unassembled WGS sequence"/>
</dbReference>
<keyword evidence="2" id="KW-1185">Reference proteome</keyword>
<accession>A0ACC2ID83</accession>
<sequence length="178" mass="20102">MQTMNSITSDSAMSHSFITLDCPQPPKPTDSEDSANIEECKEASSDEDEQAHECASCRQLGSVYVHRRCFLPDHHTIIWVKERKPELSSMLRKDFKSSDLISCENADWDIWWTINQMVIYSRKVDPNLGNACSALRAHHSRINNEDPKLGPGKASHHHANTTRPATVVVDSVVFELQN</sequence>
<comment type="caution">
    <text evidence="1">The sequence shown here is derived from an EMBL/GenBank/DDBJ whole genome shotgun (WGS) entry which is preliminary data.</text>
</comment>
<organism evidence="1 2">
    <name type="scientific">Boeremia exigua</name>
    <dbReference type="NCBI Taxonomy" id="749465"/>
    <lineage>
        <taxon>Eukaryota</taxon>
        <taxon>Fungi</taxon>
        <taxon>Dikarya</taxon>
        <taxon>Ascomycota</taxon>
        <taxon>Pezizomycotina</taxon>
        <taxon>Dothideomycetes</taxon>
        <taxon>Pleosporomycetidae</taxon>
        <taxon>Pleosporales</taxon>
        <taxon>Pleosporineae</taxon>
        <taxon>Didymellaceae</taxon>
        <taxon>Boeremia</taxon>
    </lineage>
</organism>
<protein>
    <submittedName>
        <fullName evidence="1">Uncharacterized protein</fullName>
    </submittedName>
</protein>
<proteinExistence type="predicted"/>
<evidence type="ECO:0000313" key="1">
    <source>
        <dbReference type="EMBL" id="KAJ8113047.1"/>
    </source>
</evidence>
<evidence type="ECO:0000313" key="2">
    <source>
        <dbReference type="Proteomes" id="UP001153331"/>
    </source>
</evidence>
<gene>
    <name evidence="1" type="ORF">OPT61_g4736</name>
</gene>